<evidence type="ECO:0000313" key="7">
    <source>
        <dbReference type="Proteomes" id="UP000186040"/>
    </source>
</evidence>
<evidence type="ECO:0000259" key="5">
    <source>
        <dbReference type="Pfam" id="PF00890"/>
    </source>
</evidence>
<keyword evidence="4" id="KW-0560">Oxidoreductase</keyword>
<evidence type="ECO:0000256" key="3">
    <source>
        <dbReference type="ARBA" id="ARBA00022827"/>
    </source>
</evidence>
<dbReference type="InterPro" id="IPR036188">
    <property type="entry name" value="FAD/NAD-bd_sf"/>
</dbReference>
<evidence type="ECO:0000313" key="6">
    <source>
        <dbReference type="EMBL" id="OLR92325.1"/>
    </source>
</evidence>
<sequence length="527" mass="55817">MPTPAADVVVVGSGGAGLLAAAVAADAGLRVVVLERTGLLGGTTAVSGGMIWAPGSPLLTDDSPDDALRYLTAVGEGSVDESVVEHYVKTIPEVVRWMLERTPVRLFPIDRPDYHSDWPGARDFGRCLDNEPFDTSSRPGLADRVRRGPQFPPLTYDERHRSRFTGPDQDLVARRRERGVLTVGAALVAALVAACDDRGVEFATGARAVGLLREGEAVTGVRTEDGRDFAGRAVVLASGGFEWDPALTRAFLGDTPVLPASPPVNHGDALRMAMAAGAALERMNQAWWVPAIVGVPEEYEGHPLTRHLVGERCLPGSILVDRHGKRFVNEAVNYHDITRTLFNFDADAHEPAHLPAWLVFDERFRTSYQVGPAAPTDPAPSWFTTAPTLAGLAERLGVDTAALEVTVARFNTHARTGTDPDFHRGETSHDRYYGDPRHTPNPCLGELSTPPFHAVRVAPGALGTKGGPATDLDARVLTPGGTPIPGLYACGNVAAAAAGPGYPGSGGTIGPALVAAYSAARSLVDKR</sequence>
<evidence type="ECO:0000256" key="2">
    <source>
        <dbReference type="ARBA" id="ARBA00022630"/>
    </source>
</evidence>
<evidence type="ECO:0000256" key="4">
    <source>
        <dbReference type="ARBA" id="ARBA00023002"/>
    </source>
</evidence>
<dbReference type="OrthoDB" id="9813348at2"/>
<dbReference type="STRING" id="1193682.BJP25_23310"/>
<reference evidence="6 7" key="1">
    <citation type="submission" date="2016-10" db="EMBL/GenBank/DDBJ databases">
        <title>The Draft Genome Sequence of Actinokineospora bangkokensis 44EHWT reveals the biosynthetic pathway of antifungal compounds Thailandins with unusual extender unit butylmalonyl-CoA.</title>
        <authorList>
            <person name="Greule A."/>
            <person name="Intra B."/>
            <person name="Flemming S."/>
            <person name="Rommel M.G."/>
            <person name="Panbangred W."/>
            <person name="Bechthold A."/>
        </authorList>
    </citation>
    <scope>NUCLEOTIDE SEQUENCE [LARGE SCALE GENOMIC DNA]</scope>
    <source>
        <strain evidence="6 7">44EHW</strain>
    </source>
</reference>
<dbReference type="InterPro" id="IPR027477">
    <property type="entry name" value="Succ_DH/fumarate_Rdtase_cat_sf"/>
</dbReference>
<dbReference type="SUPFAM" id="SSF56425">
    <property type="entry name" value="Succinate dehydrogenase/fumarate reductase flavoprotein, catalytic domain"/>
    <property type="match status" value="1"/>
</dbReference>
<accession>A0A1Q9LK10</accession>
<organism evidence="6 7">
    <name type="scientific">Actinokineospora bangkokensis</name>
    <dbReference type="NCBI Taxonomy" id="1193682"/>
    <lineage>
        <taxon>Bacteria</taxon>
        <taxon>Bacillati</taxon>
        <taxon>Actinomycetota</taxon>
        <taxon>Actinomycetes</taxon>
        <taxon>Pseudonocardiales</taxon>
        <taxon>Pseudonocardiaceae</taxon>
        <taxon>Actinokineospora</taxon>
    </lineage>
</organism>
<dbReference type="AlphaFoldDB" id="A0A1Q9LK10"/>
<dbReference type="EMBL" id="MKQR01000017">
    <property type="protein sequence ID" value="OLR92325.1"/>
    <property type="molecule type" value="Genomic_DNA"/>
</dbReference>
<dbReference type="Gene3D" id="3.50.50.60">
    <property type="entry name" value="FAD/NAD(P)-binding domain"/>
    <property type="match status" value="2"/>
</dbReference>
<protein>
    <submittedName>
        <fullName evidence="6">3-oxosteroid 1-dehydrogenase</fullName>
    </submittedName>
</protein>
<dbReference type="Pfam" id="PF00890">
    <property type="entry name" value="FAD_binding_2"/>
    <property type="match status" value="1"/>
</dbReference>
<dbReference type="PANTHER" id="PTHR43400:SF10">
    <property type="entry name" value="3-OXOSTEROID 1-DEHYDROGENASE"/>
    <property type="match status" value="1"/>
</dbReference>
<dbReference type="InterPro" id="IPR050315">
    <property type="entry name" value="FAD-oxidoreductase_2"/>
</dbReference>
<keyword evidence="3" id="KW-0274">FAD</keyword>
<dbReference type="GO" id="GO:0033765">
    <property type="term" value="F:steroid dehydrogenase activity, acting on the CH-CH group of donors"/>
    <property type="evidence" value="ECO:0007669"/>
    <property type="project" value="UniProtKB-ARBA"/>
</dbReference>
<keyword evidence="7" id="KW-1185">Reference proteome</keyword>
<comment type="caution">
    <text evidence="6">The sequence shown here is derived from an EMBL/GenBank/DDBJ whole genome shotgun (WGS) entry which is preliminary data.</text>
</comment>
<comment type="cofactor">
    <cofactor evidence="1">
        <name>FAD</name>
        <dbReference type="ChEBI" id="CHEBI:57692"/>
    </cofactor>
</comment>
<dbReference type="Gene3D" id="3.90.700.10">
    <property type="entry name" value="Succinate dehydrogenase/fumarate reductase flavoprotein, catalytic domain"/>
    <property type="match status" value="1"/>
</dbReference>
<dbReference type="InterPro" id="IPR003953">
    <property type="entry name" value="FAD-dep_OxRdtase_2_FAD-bd"/>
</dbReference>
<keyword evidence="2" id="KW-0285">Flavoprotein</keyword>
<proteinExistence type="predicted"/>
<dbReference type="GO" id="GO:0008202">
    <property type="term" value="P:steroid metabolic process"/>
    <property type="evidence" value="ECO:0007669"/>
    <property type="project" value="UniProtKB-ARBA"/>
</dbReference>
<dbReference type="Proteomes" id="UP000186040">
    <property type="component" value="Unassembled WGS sequence"/>
</dbReference>
<name>A0A1Q9LK10_9PSEU</name>
<dbReference type="PANTHER" id="PTHR43400">
    <property type="entry name" value="FUMARATE REDUCTASE"/>
    <property type="match status" value="1"/>
</dbReference>
<dbReference type="SUPFAM" id="SSF51905">
    <property type="entry name" value="FAD/NAD(P)-binding domain"/>
    <property type="match status" value="1"/>
</dbReference>
<gene>
    <name evidence="6" type="ORF">BJP25_23310</name>
</gene>
<evidence type="ECO:0000256" key="1">
    <source>
        <dbReference type="ARBA" id="ARBA00001974"/>
    </source>
</evidence>
<feature type="domain" description="FAD-dependent oxidoreductase 2 FAD-binding" evidence="5">
    <location>
        <begin position="7"/>
        <end position="508"/>
    </location>
</feature>